<dbReference type="OrthoDB" id="3670437at2"/>
<keyword evidence="2" id="KW-0378">Hydrolase</keyword>
<dbReference type="InParanoid" id="A0A545AXR1"/>
<sequence length="372" mass="39618">MTLTGVPLLVLFVVGLVLALAGTVALWIRPPGPVLAWPLRIACLALVIVLPIGLTADVVNRSLGFYSSWSDLLNSPGDARLAAAAQLRHQQLPTADLHRAAELAARGHGSIVPWTIPGPKSGITRNGLVYLPAAYFDRARPQQRFPVIELLHGYSGSPGNWAHALHIASFLDTEIAAGRIPPVIAVAPKLYDTHDGECVDAVRGQRNETYLAVDVPADISGAFRTATAPGSWATLGFSTGGFCAVNMALHYPRRYRAAVSLSGYFTAITDPTTGNLYRGNAAVRRANSPQWWVRHHPVQPALYVFASGGDRSAMRAARAFRAVVHNADLTTVTVPSGGHNIGVWKAALPPALDWLGQRIPGPTSPAVVESPS</sequence>
<dbReference type="Proteomes" id="UP000317982">
    <property type="component" value="Unassembled WGS sequence"/>
</dbReference>
<dbReference type="InterPro" id="IPR050583">
    <property type="entry name" value="Mycobacterial_A85_antigen"/>
</dbReference>
<dbReference type="GO" id="GO:0016787">
    <property type="term" value="F:hydrolase activity"/>
    <property type="evidence" value="ECO:0007669"/>
    <property type="project" value="UniProtKB-KW"/>
</dbReference>
<gene>
    <name evidence="2" type="ORF">FL583_06295</name>
</gene>
<protein>
    <submittedName>
        <fullName evidence="2">Alpha/beta fold hydrolase</fullName>
    </submittedName>
</protein>
<dbReference type="PANTHER" id="PTHR48098">
    <property type="entry name" value="ENTEROCHELIN ESTERASE-RELATED"/>
    <property type="match status" value="1"/>
</dbReference>
<dbReference type="AlphaFoldDB" id="A0A545AXR1"/>
<comment type="caution">
    <text evidence="2">The sequence shown here is derived from an EMBL/GenBank/DDBJ whole genome shotgun (WGS) entry which is preliminary data.</text>
</comment>
<accession>A0A545AXR1</accession>
<evidence type="ECO:0000313" key="2">
    <source>
        <dbReference type="EMBL" id="TQS46088.1"/>
    </source>
</evidence>
<keyword evidence="1" id="KW-1133">Transmembrane helix</keyword>
<feature type="transmembrane region" description="Helical" evidence="1">
    <location>
        <begin position="35"/>
        <end position="54"/>
    </location>
</feature>
<dbReference type="SUPFAM" id="SSF53474">
    <property type="entry name" value="alpha/beta-Hydrolases"/>
    <property type="match status" value="1"/>
</dbReference>
<evidence type="ECO:0000256" key="1">
    <source>
        <dbReference type="SAM" id="Phobius"/>
    </source>
</evidence>
<evidence type="ECO:0000313" key="3">
    <source>
        <dbReference type="Proteomes" id="UP000317982"/>
    </source>
</evidence>
<dbReference type="GO" id="GO:0016747">
    <property type="term" value="F:acyltransferase activity, transferring groups other than amino-acyl groups"/>
    <property type="evidence" value="ECO:0007669"/>
    <property type="project" value="TreeGrafter"/>
</dbReference>
<dbReference type="Pfam" id="PF00756">
    <property type="entry name" value="Esterase"/>
    <property type="match status" value="1"/>
</dbReference>
<reference evidence="2 3" key="1">
    <citation type="submission" date="2019-07" db="EMBL/GenBank/DDBJ databases">
        <title>Cryptosporangium phraense sp. nov., isolated from plant litter.</title>
        <authorList>
            <person name="Suriyachadkun C."/>
        </authorList>
    </citation>
    <scope>NUCLEOTIDE SEQUENCE [LARGE SCALE GENOMIC DNA]</scope>
    <source>
        <strain evidence="2 3">A-T 5661</strain>
    </source>
</reference>
<dbReference type="EMBL" id="VIRS01000003">
    <property type="protein sequence ID" value="TQS46088.1"/>
    <property type="molecule type" value="Genomic_DNA"/>
</dbReference>
<dbReference type="InterPro" id="IPR029058">
    <property type="entry name" value="AB_hydrolase_fold"/>
</dbReference>
<dbReference type="Gene3D" id="3.40.50.1820">
    <property type="entry name" value="alpha/beta hydrolase"/>
    <property type="match status" value="1"/>
</dbReference>
<name>A0A545AXR1_9ACTN</name>
<keyword evidence="1" id="KW-0812">Transmembrane</keyword>
<dbReference type="RefSeq" id="WP_142703495.1">
    <property type="nucleotide sequence ID" value="NZ_VIRS01000003.1"/>
</dbReference>
<keyword evidence="1" id="KW-0472">Membrane</keyword>
<organism evidence="2 3">
    <name type="scientific">Cryptosporangium phraense</name>
    <dbReference type="NCBI Taxonomy" id="2593070"/>
    <lineage>
        <taxon>Bacteria</taxon>
        <taxon>Bacillati</taxon>
        <taxon>Actinomycetota</taxon>
        <taxon>Actinomycetes</taxon>
        <taxon>Cryptosporangiales</taxon>
        <taxon>Cryptosporangiaceae</taxon>
        <taxon>Cryptosporangium</taxon>
    </lineage>
</organism>
<proteinExistence type="predicted"/>
<feature type="transmembrane region" description="Helical" evidence="1">
    <location>
        <begin position="6"/>
        <end position="28"/>
    </location>
</feature>
<dbReference type="PANTHER" id="PTHR48098:SF1">
    <property type="entry name" value="DIACYLGLYCEROL ACYLTRANSFERASE_MYCOLYLTRANSFERASE AG85A"/>
    <property type="match status" value="1"/>
</dbReference>
<dbReference type="InterPro" id="IPR000801">
    <property type="entry name" value="Esterase-like"/>
</dbReference>
<keyword evidence="3" id="KW-1185">Reference proteome</keyword>